<sequence>MLRNVDQALARRQKKRKEKNVGLSKGRQKIRKEKNKNEKNFIADCLLKHPSKFPPLPPSDRLDSLRFSNKIYGFLMFIFPLSVNKYSDCWNVNYGQCMSITLDTIYFPISVFHIQKLSSYLNALQQFSNQHST</sequence>
<keyword evidence="3" id="KW-1185">Reference proteome</keyword>
<organism evidence="2 3">
    <name type="scientific">Clunio marinus</name>
    <dbReference type="NCBI Taxonomy" id="568069"/>
    <lineage>
        <taxon>Eukaryota</taxon>
        <taxon>Metazoa</taxon>
        <taxon>Ecdysozoa</taxon>
        <taxon>Arthropoda</taxon>
        <taxon>Hexapoda</taxon>
        <taxon>Insecta</taxon>
        <taxon>Pterygota</taxon>
        <taxon>Neoptera</taxon>
        <taxon>Endopterygota</taxon>
        <taxon>Diptera</taxon>
        <taxon>Nematocera</taxon>
        <taxon>Chironomoidea</taxon>
        <taxon>Chironomidae</taxon>
        <taxon>Clunio</taxon>
    </lineage>
</organism>
<feature type="region of interest" description="Disordered" evidence="1">
    <location>
        <begin position="1"/>
        <end position="30"/>
    </location>
</feature>
<evidence type="ECO:0000313" key="3">
    <source>
        <dbReference type="Proteomes" id="UP000183832"/>
    </source>
</evidence>
<accession>A0A1J1I9R3</accession>
<gene>
    <name evidence="2" type="ORF">CLUMA_CG010359</name>
</gene>
<name>A0A1J1I9R3_9DIPT</name>
<evidence type="ECO:0000313" key="2">
    <source>
        <dbReference type="EMBL" id="CRK97023.1"/>
    </source>
</evidence>
<proteinExistence type="predicted"/>
<protein>
    <submittedName>
        <fullName evidence="2">CLUMA_CG010359, isoform A</fullName>
    </submittedName>
</protein>
<evidence type="ECO:0000256" key="1">
    <source>
        <dbReference type="SAM" id="MobiDB-lite"/>
    </source>
</evidence>
<dbReference type="EMBL" id="CVRI01000045">
    <property type="protein sequence ID" value="CRK97023.1"/>
    <property type="molecule type" value="Genomic_DNA"/>
</dbReference>
<dbReference type="Proteomes" id="UP000183832">
    <property type="component" value="Unassembled WGS sequence"/>
</dbReference>
<dbReference type="AlphaFoldDB" id="A0A1J1I9R3"/>
<reference evidence="2 3" key="1">
    <citation type="submission" date="2015-04" db="EMBL/GenBank/DDBJ databases">
        <authorList>
            <person name="Syromyatnikov M.Y."/>
            <person name="Popov V.N."/>
        </authorList>
    </citation>
    <scope>NUCLEOTIDE SEQUENCE [LARGE SCALE GENOMIC DNA]</scope>
</reference>